<accession>A0A9P6XNK3</accession>
<reference evidence="1" key="1">
    <citation type="journal article" date="2020" name="Microb. Genom.">
        <title>Genetic diversity of clinical and environmental Mucorales isolates obtained from an investigation of mucormycosis cases among solid organ transplant recipients.</title>
        <authorList>
            <person name="Nguyen M.H."/>
            <person name="Kaul D."/>
            <person name="Muto C."/>
            <person name="Cheng S.J."/>
            <person name="Richter R.A."/>
            <person name="Bruno V.M."/>
            <person name="Liu G."/>
            <person name="Beyhan S."/>
            <person name="Sundermann A.J."/>
            <person name="Mounaud S."/>
            <person name="Pasculle A.W."/>
            <person name="Nierman W.C."/>
            <person name="Driscoll E."/>
            <person name="Cumbie R."/>
            <person name="Clancy C.J."/>
            <person name="Dupont C.L."/>
        </authorList>
    </citation>
    <scope>NUCLEOTIDE SEQUENCE</scope>
    <source>
        <strain evidence="1">GL16</strain>
    </source>
</reference>
<evidence type="ECO:0000313" key="1">
    <source>
        <dbReference type="EMBL" id="KAG1529187.1"/>
    </source>
</evidence>
<name>A0A9P6XNK3_RHIOR</name>
<dbReference type="AlphaFoldDB" id="A0A9P6XNK3"/>
<protein>
    <submittedName>
        <fullName evidence="1">Uncharacterized protein</fullName>
    </submittedName>
</protein>
<organism evidence="1 2">
    <name type="scientific">Rhizopus oryzae</name>
    <name type="common">Mucormycosis agent</name>
    <name type="synonym">Rhizopus arrhizus var. delemar</name>
    <dbReference type="NCBI Taxonomy" id="64495"/>
    <lineage>
        <taxon>Eukaryota</taxon>
        <taxon>Fungi</taxon>
        <taxon>Fungi incertae sedis</taxon>
        <taxon>Mucoromycota</taxon>
        <taxon>Mucoromycotina</taxon>
        <taxon>Mucoromycetes</taxon>
        <taxon>Mucorales</taxon>
        <taxon>Mucorineae</taxon>
        <taxon>Rhizopodaceae</taxon>
        <taxon>Rhizopus</taxon>
    </lineage>
</organism>
<dbReference type="Proteomes" id="UP000717996">
    <property type="component" value="Unassembled WGS sequence"/>
</dbReference>
<gene>
    <name evidence="1" type="ORF">G6F51_014228</name>
</gene>
<proteinExistence type="predicted"/>
<sequence>MVDLGQPLPIPDQAPLALAKDKCVSMGSQFVDIRFNEKSLMLMNHAADDGLIRSEQLGSIGVLEHPWVIRLANRAGVFMKDNHIIIDSQPGFICITVIMGNTSTAYCFVRARQGYGRCLMN</sequence>
<evidence type="ECO:0000313" key="2">
    <source>
        <dbReference type="Proteomes" id="UP000717996"/>
    </source>
</evidence>
<comment type="caution">
    <text evidence="1">The sequence shown here is derived from an EMBL/GenBank/DDBJ whole genome shotgun (WGS) entry which is preliminary data.</text>
</comment>
<dbReference type="EMBL" id="JAANIT010008554">
    <property type="protein sequence ID" value="KAG1529187.1"/>
    <property type="molecule type" value="Genomic_DNA"/>
</dbReference>